<feature type="region of interest" description="Disordered" evidence="4">
    <location>
        <begin position="281"/>
        <end position="301"/>
    </location>
</feature>
<keyword evidence="9" id="KW-1185">Reference proteome</keyword>
<keyword evidence="2" id="KW-0645">Protease</keyword>
<evidence type="ECO:0000259" key="7">
    <source>
        <dbReference type="Pfam" id="PF03717"/>
    </source>
</evidence>
<evidence type="ECO:0000256" key="2">
    <source>
        <dbReference type="ARBA" id="ARBA00022645"/>
    </source>
</evidence>
<dbReference type="GO" id="GO:0004180">
    <property type="term" value="F:carboxypeptidase activity"/>
    <property type="evidence" value="ECO:0007669"/>
    <property type="project" value="UniProtKB-KW"/>
</dbReference>
<comment type="caution">
    <text evidence="8">The sequence shown here is derived from an EMBL/GenBank/DDBJ whole genome shotgun (WGS) entry which is preliminary data.</text>
</comment>
<evidence type="ECO:0000256" key="4">
    <source>
        <dbReference type="SAM" id="MobiDB-lite"/>
    </source>
</evidence>
<name>A0A6L5YZT2_9RHOB</name>
<comment type="subcellular location">
    <subcellularLocation>
        <location evidence="1">Membrane</location>
    </subcellularLocation>
</comment>
<gene>
    <name evidence="8" type="ORF">GE300_09270</name>
</gene>
<dbReference type="InterPro" id="IPR001460">
    <property type="entry name" value="PCN-bd_Tpept"/>
</dbReference>
<dbReference type="EMBL" id="WIND01000005">
    <property type="protein sequence ID" value="MSU89803.1"/>
    <property type="molecule type" value="Genomic_DNA"/>
</dbReference>
<dbReference type="InterPro" id="IPR012338">
    <property type="entry name" value="Beta-lactam/transpept-like"/>
</dbReference>
<dbReference type="SUPFAM" id="SSF56601">
    <property type="entry name" value="beta-lactamase/transpeptidase-like"/>
    <property type="match status" value="1"/>
</dbReference>
<keyword evidence="5" id="KW-0812">Transmembrane</keyword>
<feature type="domain" description="Penicillin-binding protein transpeptidase" evidence="6">
    <location>
        <begin position="262"/>
        <end position="568"/>
    </location>
</feature>
<dbReference type="Pfam" id="PF00905">
    <property type="entry name" value="Transpeptidase"/>
    <property type="match status" value="1"/>
</dbReference>
<dbReference type="Gene3D" id="3.40.710.10">
    <property type="entry name" value="DD-peptidase/beta-lactamase superfamily"/>
    <property type="match status" value="1"/>
</dbReference>
<evidence type="ECO:0000256" key="3">
    <source>
        <dbReference type="ARBA" id="ARBA00023136"/>
    </source>
</evidence>
<dbReference type="GO" id="GO:0005886">
    <property type="term" value="C:plasma membrane"/>
    <property type="evidence" value="ECO:0007669"/>
    <property type="project" value="TreeGrafter"/>
</dbReference>
<sequence>MTPRRPLRPLARVFSARARGENPDDIEAEERAARLRARHRAERLKAEHRLLLLAATFVLAFGTVAARMSVLAASDPEEPRVTAAEQRIVAQRADIVDRNGAILATNLMTASLYAQPHEMVDRVAAAAGLARIFPDLDEAELLKQFSGKRKFLWVQRTMSPEQQQAVMDLGEPGLKFGPREMRLYPNGRLAAHILGGYGFGREGVHAAEVIGSAGVEREFDAFLRDPANGGQPLRLSIDLSVQAAVERVLAGGMQLMNAKGAAAVLMEARTGKIVAMASLPDFDPNQRPLPPTQGDPSDSPLFNRAAQGVYELGSTFKIFTVAQALETGIATPDTIVDTSGPLTWGRFRIRDFRNYGPFLTLSDVIVKSSNVGTARVAMELGAERQKAFLGSLGFFEPVPITLPEASKSKPLFPPRWSEISTMTISYGHGLAVTPLHLASGYASVVNGGLRVRPTLLADTPAPTDADRVISTETSRKIRQMLRAVVERGTATMADVEGYRVGGKTGTADKPKRTGGYSENKVISTFAAVFPADDPEYVLTVSLDEPEDRSGREPRRTAGWTAAPVAAEVIRRIAPLMNMRPLPKETPEDALTVRTGN</sequence>
<dbReference type="GO" id="GO:0008658">
    <property type="term" value="F:penicillin binding"/>
    <property type="evidence" value="ECO:0007669"/>
    <property type="project" value="InterPro"/>
</dbReference>
<dbReference type="RefSeq" id="WP_325063175.1">
    <property type="nucleotide sequence ID" value="NZ_WIND01000005.1"/>
</dbReference>
<organism evidence="8 9">
    <name type="scientific">Halovulum marinum</name>
    <dbReference type="NCBI Taxonomy" id="2662447"/>
    <lineage>
        <taxon>Bacteria</taxon>
        <taxon>Pseudomonadati</taxon>
        <taxon>Pseudomonadota</taxon>
        <taxon>Alphaproteobacteria</taxon>
        <taxon>Rhodobacterales</taxon>
        <taxon>Paracoccaceae</taxon>
        <taxon>Halovulum</taxon>
    </lineage>
</organism>
<dbReference type="InterPro" id="IPR005311">
    <property type="entry name" value="PBP_dimer"/>
</dbReference>
<dbReference type="Pfam" id="PF03717">
    <property type="entry name" value="PBP_dimer"/>
    <property type="match status" value="1"/>
</dbReference>
<dbReference type="PANTHER" id="PTHR30627:SF1">
    <property type="entry name" value="PEPTIDOGLYCAN D,D-TRANSPEPTIDASE FTSI"/>
    <property type="match status" value="1"/>
</dbReference>
<keyword evidence="2" id="KW-0378">Hydrolase</keyword>
<feature type="transmembrane region" description="Helical" evidence="5">
    <location>
        <begin position="50"/>
        <end position="70"/>
    </location>
</feature>
<accession>A0A6L5YZT2</accession>
<evidence type="ECO:0000313" key="9">
    <source>
        <dbReference type="Proteomes" id="UP000474957"/>
    </source>
</evidence>
<proteinExistence type="predicted"/>
<dbReference type="InterPro" id="IPR036138">
    <property type="entry name" value="PBP_dimer_sf"/>
</dbReference>
<dbReference type="GO" id="GO:0071555">
    <property type="term" value="P:cell wall organization"/>
    <property type="evidence" value="ECO:0007669"/>
    <property type="project" value="TreeGrafter"/>
</dbReference>
<dbReference type="Gene3D" id="3.90.1310.10">
    <property type="entry name" value="Penicillin-binding protein 2a (Domain 2)"/>
    <property type="match status" value="1"/>
</dbReference>
<dbReference type="SUPFAM" id="SSF56519">
    <property type="entry name" value="Penicillin binding protein dimerisation domain"/>
    <property type="match status" value="1"/>
</dbReference>
<dbReference type="PANTHER" id="PTHR30627">
    <property type="entry name" value="PEPTIDOGLYCAN D,D-TRANSPEPTIDASE"/>
    <property type="match status" value="1"/>
</dbReference>
<dbReference type="Gene3D" id="3.30.450.330">
    <property type="match status" value="1"/>
</dbReference>
<evidence type="ECO:0000256" key="1">
    <source>
        <dbReference type="ARBA" id="ARBA00004370"/>
    </source>
</evidence>
<dbReference type="AlphaFoldDB" id="A0A6L5YZT2"/>
<protein>
    <submittedName>
        <fullName evidence="8">Penicillin-binding protein 2</fullName>
    </submittedName>
</protein>
<keyword evidence="5" id="KW-1133">Transmembrane helix</keyword>
<dbReference type="InterPro" id="IPR050515">
    <property type="entry name" value="Beta-lactam/transpept"/>
</dbReference>
<evidence type="ECO:0000313" key="8">
    <source>
        <dbReference type="EMBL" id="MSU89803.1"/>
    </source>
</evidence>
<feature type="domain" description="Penicillin-binding protein dimerisation" evidence="7">
    <location>
        <begin position="88"/>
        <end position="224"/>
    </location>
</feature>
<evidence type="ECO:0000259" key="6">
    <source>
        <dbReference type="Pfam" id="PF00905"/>
    </source>
</evidence>
<keyword evidence="2" id="KW-0121">Carboxypeptidase</keyword>
<dbReference type="Proteomes" id="UP000474957">
    <property type="component" value="Unassembled WGS sequence"/>
</dbReference>
<keyword evidence="3 5" id="KW-0472">Membrane</keyword>
<reference evidence="8 9" key="1">
    <citation type="submission" date="2019-10" db="EMBL/GenBank/DDBJ databases">
        <title>Cognatihalovulum marinum gen. nov. sp. nov., a new member of the family Rhodobacteraceae isolated from deep seawater of the Northwest Indian Ocean.</title>
        <authorList>
            <person name="Ruan C."/>
            <person name="Wang J."/>
            <person name="Zheng X."/>
            <person name="Song L."/>
            <person name="Zhu Y."/>
            <person name="Huang Y."/>
            <person name="Lu Z."/>
            <person name="Du W."/>
            <person name="Huang L."/>
            <person name="Dai X."/>
        </authorList>
    </citation>
    <scope>NUCLEOTIDE SEQUENCE [LARGE SCALE GENOMIC DNA]</scope>
    <source>
        <strain evidence="8 9">2CG4</strain>
    </source>
</reference>
<evidence type="ECO:0000256" key="5">
    <source>
        <dbReference type="SAM" id="Phobius"/>
    </source>
</evidence>